<gene>
    <name evidence="3" type="ORF">C485_07527</name>
</gene>
<organism evidence="3 4">
    <name type="scientific">Natrinema altunense (strain JCM 12890 / CGMCC 1.3731 / AJ2)</name>
    <dbReference type="NCBI Taxonomy" id="1227494"/>
    <lineage>
        <taxon>Archaea</taxon>
        <taxon>Methanobacteriati</taxon>
        <taxon>Methanobacteriota</taxon>
        <taxon>Stenosarchaea group</taxon>
        <taxon>Halobacteria</taxon>
        <taxon>Halobacteriales</taxon>
        <taxon>Natrialbaceae</taxon>
        <taxon>Natrinema</taxon>
    </lineage>
</organism>
<evidence type="ECO:0000259" key="2">
    <source>
        <dbReference type="Pfam" id="PF26255"/>
    </source>
</evidence>
<evidence type="ECO:0000313" key="4">
    <source>
        <dbReference type="Proteomes" id="UP000011511"/>
    </source>
</evidence>
<feature type="domain" description="Envelope protein N-terminal" evidence="2">
    <location>
        <begin position="5"/>
        <end position="77"/>
    </location>
</feature>
<evidence type="ECO:0000256" key="1">
    <source>
        <dbReference type="SAM" id="Phobius"/>
    </source>
</evidence>
<evidence type="ECO:0000313" key="3">
    <source>
        <dbReference type="EMBL" id="ELY86750.1"/>
    </source>
</evidence>
<dbReference type="EMBL" id="AOIK01000025">
    <property type="protein sequence ID" value="ELY86750.1"/>
    <property type="molecule type" value="Genomic_DNA"/>
</dbReference>
<reference evidence="3 4" key="1">
    <citation type="journal article" date="2014" name="PLoS Genet.">
        <title>Phylogenetically driven sequencing of extremely halophilic archaea reveals strategies for static and dynamic osmo-response.</title>
        <authorList>
            <person name="Becker E.A."/>
            <person name="Seitzer P.M."/>
            <person name="Tritt A."/>
            <person name="Larsen D."/>
            <person name="Krusor M."/>
            <person name="Yao A.I."/>
            <person name="Wu D."/>
            <person name="Madern D."/>
            <person name="Eisen J.A."/>
            <person name="Darling A.E."/>
            <person name="Facciotti M.T."/>
        </authorList>
    </citation>
    <scope>NUCLEOTIDE SEQUENCE [LARGE SCALE GENOMIC DNA]</scope>
    <source>
        <strain evidence="3 4">JCM 12890</strain>
    </source>
</reference>
<keyword evidence="4" id="KW-1185">Reference proteome</keyword>
<comment type="caution">
    <text evidence="3">The sequence shown here is derived from an EMBL/GenBank/DDBJ whole genome shotgun (WGS) entry which is preliminary data.</text>
</comment>
<keyword evidence="1" id="KW-0472">Membrane</keyword>
<dbReference type="InterPro" id="IPR058677">
    <property type="entry name" value="ORF4_N"/>
</dbReference>
<proteinExistence type="predicted"/>
<dbReference type="eggNOG" id="arCOG07782">
    <property type="taxonomic scope" value="Archaea"/>
</dbReference>
<keyword evidence="1" id="KW-1133">Transmembrane helix</keyword>
<dbReference type="Proteomes" id="UP000011511">
    <property type="component" value="Unassembled WGS sequence"/>
</dbReference>
<feature type="transmembrane region" description="Helical" evidence="1">
    <location>
        <begin position="243"/>
        <end position="265"/>
    </location>
</feature>
<protein>
    <recommendedName>
        <fullName evidence="2">Envelope protein N-terminal domain-containing protein</fullName>
    </recommendedName>
</protein>
<dbReference type="Pfam" id="PF26255">
    <property type="entry name" value="Viral_env_HRPV"/>
    <property type="match status" value="1"/>
</dbReference>
<sequence length="269" mass="28659">MNAPAASLNSTTVYDARLVAQRIHDIEQQAQTVQDNYPSGVAEDLYAKMDAGELSPSEVRGAEGMVRYLSGNETSGDNLEFALRHTLDLEQPDDLDGTMVVHFNGETDRERTTDSNGTVSYEYAAVNETYEGMLFASGFPNETAETGTTYQVSDFDGQPSMLVNGSELVMWSGEFTIQEMYDSDGNAVETAQYSGPEYGTYNATEYVQGLDNASDARAEIVENETDGGGGIGFPDNPFDGGGGGAFVGLVIVGALVVVVAVVVVVQSDS</sequence>
<name>L9ZJS6_NATA2</name>
<dbReference type="PATRIC" id="fig|1227494.3.peg.1500"/>
<keyword evidence="1" id="KW-0812">Transmembrane</keyword>
<accession>L9ZJS6</accession>
<dbReference type="AlphaFoldDB" id="L9ZJS6"/>